<evidence type="ECO:0000313" key="1">
    <source>
        <dbReference type="EMBL" id="NME68009.1"/>
    </source>
</evidence>
<accession>A0A7X9P3J2</accession>
<sequence length="82" mass="9792">VLFFASLPITLQLLLYHKILRSTTLWTTAANINDLQYSYHTQHNRRVRMIDLKEIDFSNIGEEIIYLELDENKEQDIEKIKL</sequence>
<dbReference type="AlphaFoldDB" id="A0A7X9P3J2"/>
<protein>
    <submittedName>
        <fullName evidence="1">Uncharacterized protein</fullName>
    </submittedName>
</protein>
<organism evidence="1 2">
    <name type="scientific">Flammeovirga aprica JL-4</name>
    <dbReference type="NCBI Taxonomy" id="694437"/>
    <lineage>
        <taxon>Bacteria</taxon>
        <taxon>Pseudomonadati</taxon>
        <taxon>Bacteroidota</taxon>
        <taxon>Cytophagia</taxon>
        <taxon>Cytophagales</taxon>
        <taxon>Flammeovirgaceae</taxon>
        <taxon>Flammeovirga</taxon>
    </lineage>
</organism>
<dbReference type="RefSeq" id="WP_205959829.1">
    <property type="nucleotide sequence ID" value="NZ_JABANE010000018.1"/>
</dbReference>
<dbReference type="EMBL" id="JABANE010000018">
    <property type="protein sequence ID" value="NME68009.1"/>
    <property type="molecule type" value="Genomic_DNA"/>
</dbReference>
<name>A0A7X9P3J2_9BACT</name>
<dbReference type="InterPro" id="IPR029055">
    <property type="entry name" value="Ntn_hydrolases_N"/>
</dbReference>
<reference evidence="1 2" key="1">
    <citation type="submission" date="2020-04" db="EMBL/GenBank/DDBJ databases">
        <title>Flammeovirga sp. SR4, a novel species isolated from seawater.</title>
        <authorList>
            <person name="Wang X."/>
        </authorList>
    </citation>
    <scope>NUCLEOTIDE SEQUENCE [LARGE SCALE GENOMIC DNA]</scope>
    <source>
        <strain evidence="1 2">ATCC 23126</strain>
    </source>
</reference>
<comment type="caution">
    <text evidence="1">The sequence shown here is derived from an EMBL/GenBank/DDBJ whole genome shotgun (WGS) entry which is preliminary data.</text>
</comment>
<dbReference type="Gene3D" id="3.60.60.10">
    <property type="entry name" value="Penicillin V Acylase, Chain A"/>
    <property type="match status" value="1"/>
</dbReference>
<keyword evidence="2" id="KW-1185">Reference proteome</keyword>
<dbReference type="Proteomes" id="UP000576082">
    <property type="component" value="Unassembled WGS sequence"/>
</dbReference>
<evidence type="ECO:0000313" key="2">
    <source>
        <dbReference type="Proteomes" id="UP000576082"/>
    </source>
</evidence>
<gene>
    <name evidence="1" type="ORF">HHU12_08565</name>
</gene>
<proteinExistence type="predicted"/>
<feature type="non-terminal residue" evidence="1">
    <location>
        <position position="1"/>
    </location>
</feature>
<dbReference type="SUPFAM" id="SSF56235">
    <property type="entry name" value="N-terminal nucleophile aminohydrolases (Ntn hydrolases)"/>
    <property type="match status" value="1"/>
</dbReference>